<evidence type="ECO:0008006" key="4">
    <source>
        <dbReference type="Google" id="ProtNLM"/>
    </source>
</evidence>
<protein>
    <recommendedName>
        <fullName evidence="4">Lipoprotein</fullName>
    </recommendedName>
</protein>
<proteinExistence type="predicted"/>
<evidence type="ECO:0000313" key="3">
    <source>
        <dbReference type="Proteomes" id="UP000598820"/>
    </source>
</evidence>
<organism evidence="2 3">
    <name type="scientific">Spirosoma profusum</name>
    <dbReference type="NCBI Taxonomy" id="2771354"/>
    <lineage>
        <taxon>Bacteria</taxon>
        <taxon>Pseudomonadati</taxon>
        <taxon>Bacteroidota</taxon>
        <taxon>Cytophagia</taxon>
        <taxon>Cytophagales</taxon>
        <taxon>Cytophagaceae</taxon>
        <taxon>Spirosoma</taxon>
    </lineage>
</organism>
<dbReference type="Pfam" id="PF19765">
    <property type="entry name" value="DUF6252"/>
    <property type="match status" value="1"/>
</dbReference>
<dbReference type="AlphaFoldDB" id="A0A926XTB6"/>
<evidence type="ECO:0000313" key="2">
    <source>
        <dbReference type="EMBL" id="MBD2699878.1"/>
    </source>
</evidence>
<reference evidence="2" key="1">
    <citation type="submission" date="2020-09" db="EMBL/GenBank/DDBJ databases">
        <authorList>
            <person name="Kim M.K."/>
        </authorList>
    </citation>
    <scope>NUCLEOTIDE SEQUENCE</scope>
    <source>
        <strain evidence="2">BT702</strain>
    </source>
</reference>
<gene>
    <name evidence="2" type="ORF">IC229_04475</name>
</gene>
<dbReference type="PROSITE" id="PS51257">
    <property type="entry name" value="PROKAR_LIPOPROTEIN"/>
    <property type="match status" value="1"/>
</dbReference>
<accession>A0A926XTB6</accession>
<feature type="signal peptide" evidence="1">
    <location>
        <begin position="1"/>
        <end position="22"/>
    </location>
</feature>
<keyword evidence="3" id="KW-1185">Reference proteome</keyword>
<sequence>MKTLRFAAILAFSGIISLTSCSKKNDDSVTPTGTGTQQQSSVAFATKVDGKEFKPDFAYAKISFPGNDGYYGIYGLDSKTSDVAVIALPNSAQVGTHELSSISFGSFTKASTSDAYSTVVKPGTGTVTITKKTATEIAGTFSFTAYNEKGIKITLTDGTFNVPIK</sequence>
<dbReference type="InterPro" id="IPR046219">
    <property type="entry name" value="DUF6252"/>
</dbReference>
<evidence type="ECO:0000256" key="1">
    <source>
        <dbReference type="SAM" id="SignalP"/>
    </source>
</evidence>
<keyword evidence="1" id="KW-0732">Signal</keyword>
<dbReference type="EMBL" id="JACWZY010000002">
    <property type="protein sequence ID" value="MBD2699878.1"/>
    <property type="molecule type" value="Genomic_DNA"/>
</dbReference>
<dbReference type="Proteomes" id="UP000598820">
    <property type="component" value="Unassembled WGS sequence"/>
</dbReference>
<name>A0A926XTB6_9BACT</name>
<comment type="caution">
    <text evidence="2">The sequence shown here is derived from an EMBL/GenBank/DDBJ whole genome shotgun (WGS) entry which is preliminary data.</text>
</comment>
<feature type="chain" id="PRO_5037140591" description="Lipoprotein" evidence="1">
    <location>
        <begin position="23"/>
        <end position="165"/>
    </location>
</feature>
<dbReference type="RefSeq" id="WP_190885714.1">
    <property type="nucleotide sequence ID" value="NZ_JACWZY010000002.1"/>
</dbReference>